<dbReference type="EMBL" id="JACCCY010000007">
    <property type="protein sequence ID" value="NYI51112.1"/>
    <property type="molecule type" value="Genomic_DNA"/>
</dbReference>
<proteinExistence type="predicted"/>
<evidence type="ECO:0000313" key="2">
    <source>
        <dbReference type="EMBL" id="NYI51112.1"/>
    </source>
</evidence>
<accession>A0A8E2D5G3</accession>
<keyword evidence="1" id="KW-0812">Transmembrane</keyword>
<keyword evidence="1" id="KW-1133">Transmembrane helix</keyword>
<feature type="transmembrane region" description="Helical" evidence="1">
    <location>
        <begin position="43"/>
        <end position="65"/>
    </location>
</feature>
<reference evidence="2 3" key="1">
    <citation type="submission" date="2020-07" db="EMBL/GenBank/DDBJ databases">
        <title>Genomic Encyclopedia of Type Strains, Phase IV (KMG-IV): sequencing the most valuable type-strain genomes for metagenomic binning, comparative biology and taxonomic classification.</title>
        <authorList>
            <person name="Goeker M."/>
        </authorList>
    </citation>
    <scope>NUCLEOTIDE SEQUENCE [LARGE SCALE GENOMIC DNA]</scope>
    <source>
        <strain evidence="2 3">DSM 23697</strain>
    </source>
</reference>
<organism evidence="2 3">
    <name type="scientific">Macellibacteroides fermentans</name>
    <dbReference type="NCBI Taxonomy" id="879969"/>
    <lineage>
        <taxon>Bacteria</taxon>
        <taxon>Pseudomonadati</taxon>
        <taxon>Bacteroidota</taxon>
        <taxon>Bacteroidia</taxon>
        <taxon>Bacteroidales</taxon>
        <taxon>Porphyromonadaceae</taxon>
        <taxon>Macellibacteroides</taxon>
    </lineage>
</organism>
<evidence type="ECO:0000256" key="1">
    <source>
        <dbReference type="SAM" id="Phobius"/>
    </source>
</evidence>
<dbReference type="AlphaFoldDB" id="A0A8E2D5G3"/>
<sequence length="73" mass="8464">MTDILFILVIVLTQISIWSYVNVARREMDLFGKTWSRLIVAPFLLNVISYLSLYFLAIPVICTHLKSRYASIL</sequence>
<name>A0A8E2D5G3_9PORP</name>
<keyword evidence="1" id="KW-0472">Membrane</keyword>
<protein>
    <submittedName>
        <fullName evidence="2">ABC-type iron transport system FetAB permease component</fullName>
    </submittedName>
</protein>
<gene>
    <name evidence="2" type="ORF">F5613_003285</name>
</gene>
<keyword evidence="3" id="KW-1185">Reference proteome</keyword>
<comment type="caution">
    <text evidence="2">The sequence shown here is derived from an EMBL/GenBank/DDBJ whole genome shotgun (WGS) entry which is preliminary data.</text>
</comment>
<evidence type="ECO:0000313" key="3">
    <source>
        <dbReference type="Proteomes" id="UP000574332"/>
    </source>
</evidence>
<dbReference type="Proteomes" id="UP000574332">
    <property type="component" value="Unassembled WGS sequence"/>
</dbReference>